<gene>
    <name evidence="1" type="ORF">SAMN05192574_104126</name>
</gene>
<proteinExistence type="predicted"/>
<dbReference type="Proteomes" id="UP000198942">
    <property type="component" value="Unassembled WGS sequence"/>
</dbReference>
<keyword evidence="2" id="KW-1185">Reference proteome</keyword>
<protein>
    <submittedName>
        <fullName evidence="1">Uncharacterized protein</fullName>
    </submittedName>
</protein>
<sequence length="97" mass="11094">MIMLESEAHINGHPVLTYTYSIYRGDTSALNKLNNSEKLLLPDKKNNPGYLGYVTFEQPGKVFNYIADGDNELSYDEVVDVIEEINHFRDSPQLWAI</sequence>
<accession>A0A1H8JDF6</accession>
<dbReference type="AlphaFoldDB" id="A0A1H8JDF6"/>
<evidence type="ECO:0000313" key="2">
    <source>
        <dbReference type="Proteomes" id="UP000198942"/>
    </source>
</evidence>
<organism evidence="1 2">
    <name type="scientific">Mucilaginibacter gossypiicola</name>
    <dbReference type="NCBI Taxonomy" id="551995"/>
    <lineage>
        <taxon>Bacteria</taxon>
        <taxon>Pseudomonadati</taxon>
        <taxon>Bacteroidota</taxon>
        <taxon>Sphingobacteriia</taxon>
        <taxon>Sphingobacteriales</taxon>
        <taxon>Sphingobacteriaceae</taxon>
        <taxon>Mucilaginibacter</taxon>
    </lineage>
</organism>
<evidence type="ECO:0000313" key="1">
    <source>
        <dbReference type="EMBL" id="SEN78207.1"/>
    </source>
</evidence>
<name>A0A1H8JDF6_9SPHI</name>
<reference evidence="2" key="1">
    <citation type="submission" date="2016-10" db="EMBL/GenBank/DDBJ databases">
        <authorList>
            <person name="Varghese N."/>
            <person name="Submissions S."/>
        </authorList>
    </citation>
    <scope>NUCLEOTIDE SEQUENCE [LARGE SCALE GENOMIC DNA]</scope>
    <source>
        <strain evidence="2">Gh-48</strain>
    </source>
</reference>
<dbReference type="EMBL" id="FOCL01000004">
    <property type="protein sequence ID" value="SEN78207.1"/>
    <property type="molecule type" value="Genomic_DNA"/>
</dbReference>